<dbReference type="AlphaFoldDB" id="H0G5E8"/>
<name>H0G5E8_RHIML</name>
<evidence type="ECO:0000313" key="4">
    <source>
        <dbReference type="Proteomes" id="UP000004038"/>
    </source>
</evidence>
<organism evidence="3 4">
    <name type="scientific">Sinorhizobium meliloti CCNWSX0020</name>
    <dbReference type="NCBI Taxonomy" id="1107881"/>
    <lineage>
        <taxon>Bacteria</taxon>
        <taxon>Pseudomonadati</taxon>
        <taxon>Pseudomonadota</taxon>
        <taxon>Alphaproteobacteria</taxon>
        <taxon>Hyphomicrobiales</taxon>
        <taxon>Rhizobiaceae</taxon>
        <taxon>Sinorhizobium/Ensifer group</taxon>
        <taxon>Sinorhizobium</taxon>
    </lineage>
</organism>
<evidence type="ECO:0000256" key="1">
    <source>
        <dbReference type="SAM" id="MobiDB-lite"/>
    </source>
</evidence>
<protein>
    <submittedName>
        <fullName evidence="3">Transposase</fullName>
    </submittedName>
</protein>
<feature type="region of interest" description="Disordered" evidence="1">
    <location>
        <begin position="54"/>
        <end position="85"/>
    </location>
</feature>
<dbReference type="EMBL" id="AGVV01000058">
    <property type="protein sequence ID" value="EHK75478.1"/>
    <property type="molecule type" value="Genomic_DNA"/>
</dbReference>
<feature type="domain" description="Integrase catalytic" evidence="2">
    <location>
        <begin position="13"/>
        <end position="47"/>
    </location>
</feature>
<accession>H0G5E8</accession>
<dbReference type="InterPro" id="IPR001584">
    <property type="entry name" value="Integrase_cat-core"/>
</dbReference>
<reference evidence="3 4" key="1">
    <citation type="journal article" date="2012" name="J. Bacteriol.">
        <title>Draft Genome Sequence of Sinorhizobium meliloti CCNWSX0020, a Nitrogen-Fixing Symbiont with Copper Tolerance Capability Isolated from Lead-Zinc Mine Tailings.</title>
        <authorList>
            <person name="Li Z."/>
            <person name="Ma Z."/>
            <person name="Hao X."/>
            <person name="Wei G."/>
        </authorList>
    </citation>
    <scope>NUCLEOTIDE SEQUENCE [LARGE SCALE GENOMIC DNA]</scope>
    <source>
        <strain evidence="3 4">CCNWSX0020</strain>
    </source>
</reference>
<dbReference type="GO" id="GO:0015074">
    <property type="term" value="P:DNA integration"/>
    <property type="evidence" value="ECO:0007669"/>
    <property type="project" value="InterPro"/>
</dbReference>
<evidence type="ECO:0000313" key="3">
    <source>
        <dbReference type="EMBL" id="EHK75478.1"/>
    </source>
</evidence>
<evidence type="ECO:0000259" key="2">
    <source>
        <dbReference type="Pfam" id="PF13683"/>
    </source>
</evidence>
<sequence>MALHRTGKADVRHGYVERCNGRMRDELLNESLFFGLSQASRAISKWSTTAIRSGRTRRSYTAPRQPILGSSPQPSQLVYRKRSRL</sequence>
<proteinExistence type="predicted"/>
<gene>
    <name evidence="3" type="ORF">SM0020_23552</name>
</gene>
<dbReference type="Proteomes" id="UP000004038">
    <property type="component" value="Unassembled WGS sequence"/>
</dbReference>
<dbReference type="Pfam" id="PF13683">
    <property type="entry name" value="rve_3"/>
    <property type="match status" value="1"/>
</dbReference>